<sequence length="312" mass="33383">MATFHHVSVLADEVMQFLAPVSGGVYVDGTLGGAGHAGHILEATAPAGILVGIDRDPAAIRAAKARLAPFGDRARIVHGSFGDLAQHLANLGIEAIDGLLLDLGVSSHQLDAPERGFSFQADAPLDMRMDTTTGVTAADLVNSLSHGELARVIREYGEERWAGRIASFICTAREEDTVWTTVRLAELVKGAIPRKAWEERIHPATRTFQALRIAVNRELEELEAGLAAGIGMLRPGGRVVVISFHSLEDRIVKNSFRSHATGCVCPKGLPICQCSKLPELKILTGRPVTATAEELAANPRARSAKLRAAEKM</sequence>
<dbReference type="InterPro" id="IPR029063">
    <property type="entry name" value="SAM-dependent_MTases_sf"/>
</dbReference>
<dbReference type="GO" id="GO:0005737">
    <property type="term" value="C:cytoplasm"/>
    <property type="evidence" value="ECO:0007669"/>
    <property type="project" value="UniProtKB-SubCell"/>
</dbReference>
<feature type="binding site" evidence="6">
    <location>
        <position position="54"/>
    </location>
    <ligand>
        <name>S-adenosyl-L-methionine</name>
        <dbReference type="ChEBI" id="CHEBI:59789"/>
    </ligand>
</feature>
<dbReference type="Proteomes" id="UP000319449">
    <property type="component" value="Unassembled WGS sequence"/>
</dbReference>
<keyword evidence="5 6" id="KW-0949">S-adenosyl-L-methionine</keyword>
<evidence type="ECO:0000313" key="8">
    <source>
        <dbReference type="Proteomes" id="UP000319449"/>
    </source>
</evidence>
<reference evidence="7 8" key="1">
    <citation type="submission" date="2019-07" db="EMBL/GenBank/DDBJ databases">
        <title>Genomic Encyclopedia of Archaeal and Bacterial Type Strains, Phase II (KMG-II): from individual species to whole genera.</title>
        <authorList>
            <person name="Goeker M."/>
        </authorList>
    </citation>
    <scope>NUCLEOTIDE SEQUENCE [LARGE SCALE GENOMIC DNA]</scope>
    <source>
        <strain evidence="7 8">ATCC BAA-1139</strain>
    </source>
</reference>
<dbReference type="GO" id="GO:0071424">
    <property type="term" value="F:rRNA (cytosine-N4-)-methyltransferase activity"/>
    <property type="evidence" value="ECO:0007669"/>
    <property type="project" value="UniProtKB-UniRule"/>
</dbReference>
<dbReference type="InterPro" id="IPR023397">
    <property type="entry name" value="SAM-dep_MeTrfase_MraW_recog"/>
</dbReference>
<keyword evidence="2 6" id="KW-0698">rRNA processing</keyword>
<evidence type="ECO:0000256" key="2">
    <source>
        <dbReference type="ARBA" id="ARBA00022552"/>
    </source>
</evidence>
<dbReference type="SUPFAM" id="SSF53335">
    <property type="entry name" value="S-adenosyl-L-methionine-dependent methyltransferases"/>
    <property type="match status" value="1"/>
</dbReference>
<feature type="binding site" evidence="6">
    <location>
        <position position="81"/>
    </location>
    <ligand>
        <name>S-adenosyl-L-methionine</name>
        <dbReference type="ChEBI" id="CHEBI:59789"/>
    </ligand>
</feature>
<comment type="function">
    <text evidence="6">Specifically methylates the N4 position of cytidine in position 1402 (C1402) of 16S rRNA.</text>
</comment>
<comment type="catalytic activity">
    <reaction evidence="6">
        <text>cytidine(1402) in 16S rRNA + S-adenosyl-L-methionine = N(4)-methylcytidine(1402) in 16S rRNA + S-adenosyl-L-homocysteine + H(+)</text>
        <dbReference type="Rhea" id="RHEA:42928"/>
        <dbReference type="Rhea" id="RHEA-COMP:10286"/>
        <dbReference type="Rhea" id="RHEA-COMP:10287"/>
        <dbReference type="ChEBI" id="CHEBI:15378"/>
        <dbReference type="ChEBI" id="CHEBI:57856"/>
        <dbReference type="ChEBI" id="CHEBI:59789"/>
        <dbReference type="ChEBI" id="CHEBI:74506"/>
        <dbReference type="ChEBI" id="CHEBI:82748"/>
        <dbReference type="EC" id="2.1.1.199"/>
    </reaction>
</comment>
<dbReference type="HAMAP" id="MF_01007">
    <property type="entry name" value="16SrRNA_methyltr_H"/>
    <property type="match status" value="1"/>
</dbReference>
<feature type="binding site" evidence="6">
    <location>
        <begin position="34"/>
        <end position="36"/>
    </location>
    <ligand>
        <name>S-adenosyl-L-methionine</name>
        <dbReference type="ChEBI" id="CHEBI:59789"/>
    </ligand>
</feature>
<dbReference type="SUPFAM" id="SSF81799">
    <property type="entry name" value="Putative methyltransferase TM0872, insert domain"/>
    <property type="match status" value="1"/>
</dbReference>
<dbReference type="GO" id="GO:0070475">
    <property type="term" value="P:rRNA base methylation"/>
    <property type="evidence" value="ECO:0007669"/>
    <property type="project" value="UniProtKB-UniRule"/>
</dbReference>
<comment type="subcellular location">
    <subcellularLocation>
        <location evidence="6">Cytoplasm</location>
    </subcellularLocation>
</comment>
<evidence type="ECO:0000256" key="3">
    <source>
        <dbReference type="ARBA" id="ARBA00022603"/>
    </source>
</evidence>
<evidence type="ECO:0000256" key="4">
    <source>
        <dbReference type="ARBA" id="ARBA00022679"/>
    </source>
</evidence>
<dbReference type="InterPro" id="IPR002903">
    <property type="entry name" value="RsmH"/>
</dbReference>
<dbReference type="Pfam" id="PF01795">
    <property type="entry name" value="Methyltransf_5"/>
    <property type="match status" value="1"/>
</dbReference>
<name>A0A562WTJ9_9BACT</name>
<comment type="similarity">
    <text evidence="1 6">Belongs to the methyltransferase superfamily. RsmH family.</text>
</comment>
<feature type="binding site" evidence="6">
    <location>
        <position position="102"/>
    </location>
    <ligand>
        <name>S-adenosyl-L-methionine</name>
        <dbReference type="ChEBI" id="CHEBI:59789"/>
    </ligand>
</feature>
<dbReference type="EMBL" id="VLLN01000002">
    <property type="protein sequence ID" value="TWJ33146.1"/>
    <property type="molecule type" value="Genomic_DNA"/>
</dbReference>
<dbReference type="Gene3D" id="3.40.50.150">
    <property type="entry name" value="Vaccinia Virus protein VP39"/>
    <property type="match status" value="1"/>
</dbReference>
<organism evidence="7 8">
    <name type="scientific">Geobacter argillaceus</name>
    <dbReference type="NCBI Taxonomy" id="345631"/>
    <lineage>
        <taxon>Bacteria</taxon>
        <taxon>Pseudomonadati</taxon>
        <taxon>Thermodesulfobacteriota</taxon>
        <taxon>Desulfuromonadia</taxon>
        <taxon>Geobacterales</taxon>
        <taxon>Geobacteraceae</taxon>
        <taxon>Geobacter</taxon>
    </lineage>
</organism>
<proteinExistence type="inferred from homology"/>
<dbReference type="Gene3D" id="1.10.150.170">
    <property type="entry name" value="Putative methyltransferase TM0872, insert domain"/>
    <property type="match status" value="1"/>
</dbReference>
<comment type="caution">
    <text evidence="7">The sequence shown here is derived from an EMBL/GenBank/DDBJ whole genome shotgun (WGS) entry which is preliminary data.</text>
</comment>
<evidence type="ECO:0000313" key="7">
    <source>
        <dbReference type="EMBL" id="TWJ33146.1"/>
    </source>
</evidence>
<dbReference type="RefSeq" id="WP_145017859.1">
    <property type="nucleotide sequence ID" value="NZ_VLLN01000002.1"/>
</dbReference>
<dbReference type="PANTHER" id="PTHR11265:SF0">
    <property type="entry name" value="12S RRNA N4-METHYLCYTIDINE METHYLTRANSFERASE"/>
    <property type="match status" value="1"/>
</dbReference>
<keyword evidence="3 6" id="KW-0489">Methyltransferase</keyword>
<keyword evidence="4 6" id="KW-0808">Transferase</keyword>
<feature type="binding site" evidence="6">
    <location>
        <position position="109"/>
    </location>
    <ligand>
        <name>S-adenosyl-L-methionine</name>
        <dbReference type="ChEBI" id="CHEBI:59789"/>
    </ligand>
</feature>
<dbReference type="AlphaFoldDB" id="A0A562WTJ9"/>
<keyword evidence="6" id="KW-0963">Cytoplasm</keyword>
<evidence type="ECO:0000256" key="5">
    <source>
        <dbReference type="ARBA" id="ARBA00022691"/>
    </source>
</evidence>
<dbReference type="EC" id="2.1.1.199" evidence="6"/>
<dbReference type="PIRSF" id="PIRSF004486">
    <property type="entry name" value="MraW"/>
    <property type="match status" value="1"/>
</dbReference>
<dbReference type="NCBIfam" id="TIGR00006">
    <property type="entry name" value="16S rRNA (cytosine(1402)-N(4))-methyltransferase RsmH"/>
    <property type="match status" value="1"/>
</dbReference>
<evidence type="ECO:0000256" key="1">
    <source>
        <dbReference type="ARBA" id="ARBA00010396"/>
    </source>
</evidence>
<accession>A0A562WTJ9</accession>
<gene>
    <name evidence="6" type="primary">rsmH</name>
    <name evidence="7" type="ORF">JN12_00559</name>
</gene>
<keyword evidence="8" id="KW-1185">Reference proteome</keyword>
<evidence type="ECO:0000256" key="6">
    <source>
        <dbReference type="HAMAP-Rule" id="MF_01007"/>
    </source>
</evidence>
<dbReference type="PANTHER" id="PTHR11265">
    <property type="entry name" value="S-ADENOSYL-METHYLTRANSFERASE MRAW"/>
    <property type="match status" value="1"/>
</dbReference>
<protein>
    <recommendedName>
        <fullName evidence="6">Ribosomal RNA small subunit methyltransferase H</fullName>
        <ecNumber evidence="6">2.1.1.199</ecNumber>
    </recommendedName>
    <alternativeName>
        <fullName evidence="6">16S rRNA m(4)C1402 methyltransferase</fullName>
    </alternativeName>
    <alternativeName>
        <fullName evidence="6">rRNA (cytosine-N(4)-)-methyltransferase RsmH</fullName>
    </alternativeName>
</protein>
<dbReference type="OrthoDB" id="9806637at2"/>